<dbReference type="InterPro" id="IPR052471">
    <property type="entry name" value="PBI_I9"/>
</dbReference>
<sequence>MSSQKFLVLVDKSATQAQMDQTASDIESKGGKIVDTWTSALKGFSVEISPEDLKGLQSLQGSNNFISTIEPDGEVRIN</sequence>
<evidence type="ECO:0000313" key="3">
    <source>
        <dbReference type="Proteomes" id="UP000076842"/>
    </source>
</evidence>
<dbReference type="GO" id="GO:0004866">
    <property type="term" value="F:endopeptidase inhibitor activity"/>
    <property type="evidence" value="ECO:0007669"/>
    <property type="project" value="TreeGrafter"/>
</dbReference>
<evidence type="ECO:0000313" key="2">
    <source>
        <dbReference type="EMBL" id="KZT62058.1"/>
    </source>
</evidence>
<dbReference type="InterPro" id="IPR037045">
    <property type="entry name" value="S8pro/Inhibitor_I9_sf"/>
</dbReference>
<dbReference type="SUPFAM" id="SSF54897">
    <property type="entry name" value="Protease propeptides/inhibitors"/>
    <property type="match status" value="1"/>
</dbReference>
<dbReference type="EMBL" id="KV423919">
    <property type="protein sequence ID" value="KZT62058.1"/>
    <property type="molecule type" value="Genomic_DNA"/>
</dbReference>
<dbReference type="GO" id="GO:0042144">
    <property type="term" value="P:vacuole fusion, non-autophagic"/>
    <property type="evidence" value="ECO:0007669"/>
    <property type="project" value="TreeGrafter"/>
</dbReference>
<dbReference type="PANTHER" id="PTHR28288:SF2">
    <property type="entry name" value="PROTEASE B INHIBITOR 2"/>
    <property type="match status" value="1"/>
</dbReference>
<gene>
    <name evidence="2" type="ORF">CALCODRAFT_490628</name>
</gene>
<keyword evidence="3" id="KW-1185">Reference proteome</keyword>
<dbReference type="Proteomes" id="UP000076842">
    <property type="component" value="Unassembled WGS sequence"/>
</dbReference>
<evidence type="ECO:0008006" key="4">
    <source>
        <dbReference type="Google" id="ProtNLM"/>
    </source>
</evidence>
<name>A0A165JN06_9BASI</name>
<dbReference type="AlphaFoldDB" id="A0A165JN06"/>
<proteinExistence type="inferred from homology"/>
<dbReference type="PANTHER" id="PTHR28288">
    <property type="entry name" value="PROTEASE B INHIBITOR 2"/>
    <property type="match status" value="1"/>
</dbReference>
<evidence type="ECO:0000256" key="1">
    <source>
        <dbReference type="ARBA" id="ARBA00038069"/>
    </source>
</evidence>
<comment type="similarity">
    <text evidence="1">Belongs to the protease inhibitor I9 family.</text>
</comment>
<organism evidence="2 3">
    <name type="scientific">Calocera cornea HHB12733</name>
    <dbReference type="NCBI Taxonomy" id="1353952"/>
    <lineage>
        <taxon>Eukaryota</taxon>
        <taxon>Fungi</taxon>
        <taxon>Dikarya</taxon>
        <taxon>Basidiomycota</taxon>
        <taxon>Agaricomycotina</taxon>
        <taxon>Dacrymycetes</taxon>
        <taxon>Dacrymycetales</taxon>
        <taxon>Dacrymycetaceae</taxon>
        <taxon>Calocera</taxon>
    </lineage>
</organism>
<protein>
    <recommendedName>
        <fullName evidence="4">Inhibitor I9 domain-containing protein</fullName>
    </recommendedName>
</protein>
<dbReference type="OrthoDB" id="5518345at2759"/>
<dbReference type="Gene3D" id="3.30.70.80">
    <property type="entry name" value="Peptidase S8 propeptide/proteinase inhibitor I9"/>
    <property type="match status" value="1"/>
</dbReference>
<accession>A0A165JN06</accession>
<dbReference type="InParanoid" id="A0A165JN06"/>
<reference evidence="2 3" key="1">
    <citation type="journal article" date="2016" name="Mol. Biol. Evol.">
        <title>Comparative Genomics of Early-Diverging Mushroom-Forming Fungi Provides Insights into the Origins of Lignocellulose Decay Capabilities.</title>
        <authorList>
            <person name="Nagy L.G."/>
            <person name="Riley R."/>
            <person name="Tritt A."/>
            <person name="Adam C."/>
            <person name="Daum C."/>
            <person name="Floudas D."/>
            <person name="Sun H."/>
            <person name="Yadav J.S."/>
            <person name="Pangilinan J."/>
            <person name="Larsson K.H."/>
            <person name="Matsuura K."/>
            <person name="Barry K."/>
            <person name="Labutti K."/>
            <person name="Kuo R."/>
            <person name="Ohm R.A."/>
            <person name="Bhattacharya S.S."/>
            <person name="Shirouzu T."/>
            <person name="Yoshinaga Y."/>
            <person name="Martin F.M."/>
            <person name="Grigoriev I.V."/>
            <person name="Hibbett D.S."/>
        </authorList>
    </citation>
    <scope>NUCLEOTIDE SEQUENCE [LARGE SCALE GENOMIC DNA]</scope>
    <source>
        <strain evidence="2 3">HHB12733</strain>
    </source>
</reference>